<evidence type="ECO:0000259" key="1">
    <source>
        <dbReference type="Pfam" id="PF13966"/>
    </source>
</evidence>
<dbReference type="Pfam" id="PF13966">
    <property type="entry name" value="zf-RVT"/>
    <property type="match status" value="1"/>
</dbReference>
<dbReference type="EMBL" id="PKPP01000371">
    <property type="protein sequence ID" value="PWA93650.1"/>
    <property type="molecule type" value="Genomic_DNA"/>
</dbReference>
<name>A0A2U1Q6K8_ARTAN</name>
<gene>
    <name evidence="2" type="ORF">CTI12_AA068570</name>
</gene>
<organism evidence="2 3">
    <name type="scientific">Artemisia annua</name>
    <name type="common">Sweet wormwood</name>
    <dbReference type="NCBI Taxonomy" id="35608"/>
    <lineage>
        <taxon>Eukaryota</taxon>
        <taxon>Viridiplantae</taxon>
        <taxon>Streptophyta</taxon>
        <taxon>Embryophyta</taxon>
        <taxon>Tracheophyta</taxon>
        <taxon>Spermatophyta</taxon>
        <taxon>Magnoliopsida</taxon>
        <taxon>eudicotyledons</taxon>
        <taxon>Gunneridae</taxon>
        <taxon>Pentapetalae</taxon>
        <taxon>asterids</taxon>
        <taxon>campanulids</taxon>
        <taxon>Asterales</taxon>
        <taxon>Asteraceae</taxon>
        <taxon>Asteroideae</taxon>
        <taxon>Anthemideae</taxon>
        <taxon>Artemisiinae</taxon>
        <taxon>Artemisia</taxon>
    </lineage>
</organism>
<accession>A0A2U1Q6K8</accession>
<dbReference type="OrthoDB" id="696485at2759"/>
<dbReference type="Proteomes" id="UP000245207">
    <property type="component" value="Unassembled WGS sequence"/>
</dbReference>
<evidence type="ECO:0000313" key="3">
    <source>
        <dbReference type="Proteomes" id="UP000245207"/>
    </source>
</evidence>
<reference evidence="2 3" key="1">
    <citation type="journal article" date="2018" name="Mol. Plant">
        <title>The genome of Artemisia annua provides insight into the evolution of Asteraceae family and artemisinin biosynthesis.</title>
        <authorList>
            <person name="Shen Q."/>
            <person name="Zhang L."/>
            <person name="Liao Z."/>
            <person name="Wang S."/>
            <person name="Yan T."/>
            <person name="Shi P."/>
            <person name="Liu M."/>
            <person name="Fu X."/>
            <person name="Pan Q."/>
            <person name="Wang Y."/>
            <person name="Lv Z."/>
            <person name="Lu X."/>
            <person name="Zhang F."/>
            <person name="Jiang W."/>
            <person name="Ma Y."/>
            <person name="Chen M."/>
            <person name="Hao X."/>
            <person name="Li L."/>
            <person name="Tang Y."/>
            <person name="Lv G."/>
            <person name="Zhou Y."/>
            <person name="Sun X."/>
            <person name="Brodelius P.E."/>
            <person name="Rose J.K.C."/>
            <person name="Tang K."/>
        </authorList>
    </citation>
    <scope>NUCLEOTIDE SEQUENCE [LARGE SCALE GENOMIC DNA]</scope>
    <source>
        <strain evidence="3">cv. Huhao1</strain>
        <tissue evidence="2">Leaf</tissue>
    </source>
</reference>
<dbReference type="STRING" id="35608.A0A2U1Q6K8"/>
<keyword evidence="2" id="KW-0695">RNA-directed DNA polymerase</keyword>
<dbReference type="InterPro" id="IPR026960">
    <property type="entry name" value="RVT-Znf"/>
</dbReference>
<feature type="domain" description="Reverse transcriptase zinc-binding" evidence="1">
    <location>
        <begin position="84"/>
        <end position="148"/>
    </location>
</feature>
<evidence type="ECO:0000313" key="2">
    <source>
        <dbReference type="EMBL" id="PWA93650.1"/>
    </source>
</evidence>
<keyword evidence="2" id="KW-0808">Transferase</keyword>
<dbReference type="AlphaFoldDB" id="A0A2U1Q6K8"/>
<keyword evidence="2" id="KW-0548">Nucleotidyltransferase</keyword>
<proteinExistence type="predicted"/>
<comment type="caution">
    <text evidence="2">The sequence shown here is derived from an EMBL/GenBank/DDBJ whole genome shotgun (WGS) entry which is preliminary data.</text>
</comment>
<protein>
    <submittedName>
        <fullName evidence="2">RNA-directed DNA polymerase, eukaryota, Reverse transcriptase zinc-binding domain protein</fullName>
    </submittedName>
</protein>
<keyword evidence="3" id="KW-1185">Reference proteome</keyword>
<dbReference type="GO" id="GO:0003964">
    <property type="term" value="F:RNA-directed DNA polymerase activity"/>
    <property type="evidence" value="ECO:0007669"/>
    <property type="project" value="UniProtKB-KW"/>
</dbReference>
<sequence>MKLHSPSVFQFLGRHVLFLRICIDKKENNPNCYIRDRWVLANGNWGGCWSWRIQPRGRSASEHDTLLSIINGLSLVSEESDGWKCWNSWVPRKVNVFNWRALNDRTPHISNLDKRGIDIHSLLCPICETEVEDINHIMFNCPKVKAVWSKCYDWWGIPTPEISSAINIGSSNIMVQEGNKDVAKIFHGVCLVTLWAVWSWRNRVVHALNECKQKIRNEDIFSQIQILSFLWISNRCKLIGFNWSIWVNNPKAVAGAIT</sequence>